<comment type="caution">
    <text evidence="1">The sequence shown here is derived from an EMBL/GenBank/DDBJ whole genome shotgun (WGS) entry which is preliminary data.</text>
</comment>
<evidence type="ECO:0000313" key="2">
    <source>
        <dbReference type="Proteomes" id="UP000030023"/>
    </source>
</evidence>
<keyword evidence="2" id="KW-1185">Reference proteome</keyword>
<protein>
    <submittedName>
        <fullName evidence="1">Uncharacterized protein</fullName>
    </submittedName>
</protein>
<name>A0ABR4XUB4_9LACO</name>
<accession>A0ABR4XUB4</accession>
<gene>
    <name evidence="1" type="ORF">Q757_00045</name>
</gene>
<evidence type="ECO:0000313" key="1">
    <source>
        <dbReference type="EMBL" id="KGO32611.1"/>
    </source>
</evidence>
<organism evidence="1 2">
    <name type="scientific">Oenococcus alcoholitolerans</name>
    <dbReference type="NCBI Taxonomy" id="931074"/>
    <lineage>
        <taxon>Bacteria</taxon>
        <taxon>Bacillati</taxon>
        <taxon>Bacillota</taxon>
        <taxon>Bacilli</taxon>
        <taxon>Lactobacillales</taxon>
        <taxon>Lactobacillaceae</taxon>
        <taxon>Oenococcus</taxon>
    </lineage>
</organism>
<proteinExistence type="predicted"/>
<dbReference type="EMBL" id="AXCV01000001">
    <property type="protein sequence ID" value="KGO32611.1"/>
    <property type="molecule type" value="Genomic_DNA"/>
</dbReference>
<dbReference type="Proteomes" id="UP000030023">
    <property type="component" value="Unassembled WGS sequence"/>
</dbReference>
<sequence>MMLVKRAIGGAVQDISKKVALNSKITEEINVYLNRKHSEE</sequence>
<reference evidence="1 2" key="1">
    <citation type="journal article" date="2014" name="Antonie Van Leeuwenhoek">
        <title>Oenococcus alcoholitolerans sp. nov., a lactic acid bacteria isolated from cachaca and ethanol fermentation processes.</title>
        <authorList>
            <person name="Badotti F."/>
            <person name="Moreira A.P."/>
            <person name="Tonon L.A."/>
            <person name="de Lucena B.T."/>
            <person name="Gomes Fde C."/>
            <person name="Kruger R."/>
            <person name="Thompson C.C."/>
            <person name="de Morais M.A.Jr."/>
            <person name="Rosa C.A."/>
            <person name="Thompson F.L."/>
        </authorList>
    </citation>
    <scope>NUCLEOTIDE SEQUENCE [LARGE SCALE GENOMIC DNA]</scope>
    <source>
        <strain evidence="1 2">UFRJ-M7.2.18</strain>
    </source>
</reference>